<evidence type="ECO:0000313" key="1">
    <source>
        <dbReference type="EMBL" id="KAJ3260869.1"/>
    </source>
</evidence>
<proteinExistence type="predicted"/>
<dbReference type="InterPro" id="IPR011333">
    <property type="entry name" value="SKP1/BTB/POZ_sf"/>
</dbReference>
<comment type="caution">
    <text evidence="1">The sequence shown here is derived from an EMBL/GenBank/DDBJ whole genome shotgun (WGS) entry which is preliminary data.</text>
</comment>
<evidence type="ECO:0008006" key="3">
    <source>
        <dbReference type="Google" id="ProtNLM"/>
    </source>
</evidence>
<dbReference type="Gene3D" id="3.30.710.10">
    <property type="entry name" value="Potassium Channel Kv1.1, Chain A"/>
    <property type="match status" value="1"/>
</dbReference>
<gene>
    <name evidence="1" type="ORF">HK103_007432</name>
</gene>
<name>A0AAD5Y5Q1_9FUNG</name>
<keyword evidence="2" id="KW-1185">Reference proteome</keyword>
<accession>A0AAD5Y5Q1</accession>
<dbReference type="Proteomes" id="UP001210925">
    <property type="component" value="Unassembled WGS sequence"/>
</dbReference>
<dbReference type="AlphaFoldDB" id="A0AAD5Y5Q1"/>
<protein>
    <recommendedName>
        <fullName evidence="3">BTB domain-containing protein</fullName>
    </recommendedName>
</protein>
<evidence type="ECO:0000313" key="2">
    <source>
        <dbReference type="Proteomes" id="UP001210925"/>
    </source>
</evidence>
<dbReference type="EMBL" id="JADGKB010000009">
    <property type="protein sequence ID" value="KAJ3260869.1"/>
    <property type="molecule type" value="Genomic_DNA"/>
</dbReference>
<sequence>MIDYPHTLEFPIHLKLGTEIFQITQDLYKKIPQNSSLFNIITPQSNYKINKDEDGNTLILNDIKPQVFRLMLEYVQTGNKVDLLIKSCKHRQELVSAFEYFCIELPQEFKHENELKGALTKGAQVRDRNCQAYHRIQDIEFDSIVEAFLPIACKISKILCADLNRYFELERKANPDTYSDDNVEFTLHLHDNKITARLWYKGIQVLFTDHFKCEYSENNLAALSFTFLSVLWGMGYSKDETRKLCFGKPCEFMTTFRARFLE</sequence>
<dbReference type="SUPFAM" id="SSF54695">
    <property type="entry name" value="POZ domain"/>
    <property type="match status" value="1"/>
</dbReference>
<organism evidence="1 2">
    <name type="scientific">Boothiomyces macroporosus</name>
    <dbReference type="NCBI Taxonomy" id="261099"/>
    <lineage>
        <taxon>Eukaryota</taxon>
        <taxon>Fungi</taxon>
        <taxon>Fungi incertae sedis</taxon>
        <taxon>Chytridiomycota</taxon>
        <taxon>Chytridiomycota incertae sedis</taxon>
        <taxon>Chytridiomycetes</taxon>
        <taxon>Rhizophydiales</taxon>
        <taxon>Terramycetaceae</taxon>
        <taxon>Boothiomyces</taxon>
    </lineage>
</organism>
<reference evidence="1" key="1">
    <citation type="submission" date="2020-05" db="EMBL/GenBank/DDBJ databases">
        <title>Phylogenomic resolution of chytrid fungi.</title>
        <authorList>
            <person name="Stajich J.E."/>
            <person name="Amses K."/>
            <person name="Simmons R."/>
            <person name="Seto K."/>
            <person name="Myers J."/>
            <person name="Bonds A."/>
            <person name="Quandt C.A."/>
            <person name="Barry K."/>
            <person name="Liu P."/>
            <person name="Grigoriev I."/>
            <person name="Longcore J.E."/>
            <person name="James T.Y."/>
        </authorList>
    </citation>
    <scope>NUCLEOTIDE SEQUENCE</scope>
    <source>
        <strain evidence="1">PLAUS21</strain>
    </source>
</reference>